<name>A0ABV6DEE5_9BACL</name>
<dbReference type="EMBL" id="JBHLWN010000008">
    <property type="protein sequence ID" value="MFC0211018.1"/>
    <property type="molecule type" value="Genomic_DNA"/>
</dbReference>
<proteinExistence type="predicted"/>
<accession>A0ABV6DEE5</accession>
<dbReference type="Proteomes" id="UP001589776">
    <property type="component" value="Unassembled WGS sequence"/>
</dbReference>
<evidence type="ECO:0000313" key="1">
    <source>
        <dbReference type="EMBL" id="MFC0211018.1"/>
    </source>
</evidence>
<comment type="caution">
    <text evidence="1">The sequence shown here is derived from an EMBL/GenBank/DDBJ whole genome shotgun (WGS) entry which is preliminary data.</text>
</comment>
<organism evidence="1 2">
    <name type="scientific">Paenibacillus chartarius</name>
    <dbReference type="NCBI Taxonomy" id="747481"/>
    <lineage>
        <taxon>Bacteria</taxon>
        <taxon>Bacillati</taxon>
        <taxon>Bacillota</taxon>
        <taxon>Bacilli</taxon>
        <taxon>Bacillales</taxon>
        <taxon>Paenibacillaceae</taxon>
        <taxon>Paenibacillus</taxon>
    </lineage>
</organism>
<evidence type="ECO:0000313" key="2">
    <source>
        <dbReference type="Proteomes" id="UP001589776"/>
    </source>
</evidence>
<sequence length="51" mass="5767">MNEVVVNGFKVECLADPVQVVQFEKINEVQLLREATLPQRLVNSLKPFLAV</sequence>
<dbReference type="RefSeq" id="WP_377467699.1">
    <property type="nucleotide sequence ID" value="NZ_JBHLWN010000008.1"/>
</dbReference>
<keyword evidence="2" id="KW-1185">Reference proteome</keyword>
<gene>
    <name evidence="1" type="ORF">ACFFK0_00915</name>
</gene>
<protein>
    <submittedName>
        <fullName evidence="1">Uncharacterized protein</fullName>
    </submittedName>
</protein>
<reference evidence="1 2" key="1">
    <citation type="submission" date="2024-09" db="EMBL/GenBank/DDBJ databases">
        <authorList>
            <person name="Sun Q."/>
            <person name="Mori K."/>
        </authorList>
    </citation>
    <scope>NUCLEOTIDE SEQUENCE [LARGE SCALE GENOMIC DNA]</scope>
    <source>
        <strain evidence="1 2">CCM 7759</strain>
    </source>
</reference>